<dbReference type="AlphaFoldDB" id="A0A381E6J6"/>
<feature type="transmembrane region" description="Helical" evidence="1">
    <location>
        <begin position="452"/>
        <end position="476"/>
    </location>
</feature>
<dbReference type="RefSeq" id="WP_147293466.1">
    <property type="nucleotide sequence ID" value="NZ_JBHLZC010000001.1"/>
</dbReference>
<evidence type="ECO:0000313" key="3">
    <source>
        <dbReference type="Proteomes" id="UP000254572"/>
    </source>
</evidence>
<keyword evidence="1" id="KW-1133">Transmembrane helix</keyword>
<dbReference type="CDD" id="cd10719">
    <property type="entry name" value="DnaJ_zf"/>
    <property type="match status" value="1"/>
</dbReference>
<dbReference type="EMBL" id="UFUW01000001">
    <property type="protein sequence ID" value="SUX22029.1"/>
    <property type="molecule type" value="Genomic_DNA"/>
</dbReference>
<dbReference type="OrthoDB" id="5664677at2"/>
<proteinExistence type="predicted"/>
<feature type="transmembrane region" description="Helical" evidence="1">
    <location>
        <begin position="413"/>
        <end position="432"/>
    </location>
</feature>
<evidence type="ECO:0000313" key="2">
    <source>
        <dbReference type="EMBL" id="SUX22029.1"/>
    </source>
</evidence>
<dbReference type="Proteomes" id="UP000254572">
    <property type="component" value="Unassembled WGS sequence"/>
</dbReference>
<sequence length="666" mass="73567">MLIEGYDSEDLAATLLRQLKNLAHGNQVDAQEVQEVAHEAEAFTVELNVVWRFSGDVEERRIAGGETAARHCGEDMEAFERETVALLHQAQTGTALRQPFINSLSEAGRQGLAQSLQETVFHRFAPLSVQEDCPLCQGKGRTTCRRCGGVGRQTCTTCGGAGQHSEQVPEYRDGQYSGSRTVQHVCETCSGSGQMTCADCVGAGAVRCEHCGGHGFFMLTRDIAARAVPEYTIGTTTCFAHDVLDTLLMQEGPDFCRQKIPLDLTSHCPNGVSSHLFAYSGRSIALRLDFTLNRALMKGNTYTCYAFANPPHPYVRPAFFDDLFALELDWLADAVPLTGIVKRSKAVAFFYRHAGQPVLDSVLRDMARTPDHSAAALAAAMKKACQGFISTEMAEELASYLNRILDKVSPTHAAGVWWLFAAPTLLYATLYAEAQMETRFADQPFFAVFDTAVRVVLMVVIPLGIAWLGSTLLTLWRRSKVPREYWQELRDGIIMRRLLRTARNLGIAAALYGALAAHDLVPRTDSVWLNNIRRTMSEDICPYMPTRGCENLFRLPPEPPPQPETVPEPATAETAAEVTVRPQATTTQATVLDEREKARRIQQFLARQGYQLTVDGHFGAQSRRAADDYLRHGSAISLDTDATVETYYRAVFGLPPLETTTAEEEN</sequence>
<dbReference type="GO" id="GO:0031072">
    <property type="term" value="F:heat shock protein binding"/>
    <property type="evidence" value="ECO:0007669"/>
    <property type="project" value="InterPro"/>
</dbReference>
<keyword evidence="1" id="KW-0812">Transmembrane</keyword>
<dbReference type="GO" id="GO:0051082">
    <property type="term" value="F:unfolded protein binding"/>
    <property type="evidence" value="ECO:0007669"/>
    <property type="project" value="InterPro"/>
</dbReference>
<keyword evidence="3" id="KW-1185">Reference proteome</keyword>
<accession>A0A381E6J6</accession>
<keyword evidence="1" id="KW-0472">Membrane</keyword>
<name>A0A381E6J6_9GAMM</name>
<reference evidence="2 3" key="1">
    <citation type="submission" date="2018-06" db="EMBL/GenBank/DDBJ databases">
        <authorList>
            <consortium name="Pathogen Informatics"/>
            <person name="Doyle S."/>
        </authorList>
    </citation>
    <scope>NUCLEOTIDE SEQUENCE [LARGE SCALE GENOMIC DNA]</scope>
    <source>
        <strain evidence="2 3">NCTC13294</strain>
    </source>
</reference>
<organism evidence="2 3">
    <name type="scientific">Cardiobacterium valvarum</name>
    <dbReference type="NCBI Taxonomy" id="194702"/>
    <lineage>
        <taxon>Bacteria</taxon>
        <taxon>Pseudomonadati</taxon>
        <taxon>Pseudomonadota</taxon>
        <taxon>Gammaproteobacteria</taxon>
        <taxon>Cardiobacteriales</taxon>
        <taxon>Cardiobacteriaceae</taxon>
        <taxon>Cardiobacterium</taxon>
    </lineage>
</organism>
<dbReference type="InterPro" id="IPR001305">
    <property type="entry name" value="HSP_DnaJ_Cys-rich_dom"/>
</dbReference>
<gene>
    <name evidence="2" type="ORF">NCTC13294_01150</name>
</gene>
<protein>
    <submittedName>
        <fullName evidence="2">Uncharacterized protein</fullName>
    </submittedName>
</protein>
<evidence type="ECO:0000256" key="1">
    <source>
        <dbReference type="SAM" id="Phobius"/>
    </source>
</evidence>